<accession>A0A382KKW6</accession>
<evidence type="ECO:0008006" key="3">
    <source>
        <dbReference type="Google" id="ProtNLM"/>
    </source>
</evidence>
<dbReference type="GO" id="GO:0004035">
    <property type="term" value="F:alkaline phosphatase activity"/>
    <property type="evidence" value="ECO:0007669"/>
    <property type="project" value="TreeGrafter"/>
</dbReference>
<sequence length="70" mass="7532">MEGFVSDLRFSRVFHLLLVCAVTYGCVGSEHATKTPKNVILFLGDGMGPTTVTAARIFDGQSRGEPGEEN</sequence>
<organism evidence="2">
    <name type="scientific">marine metagenome</name>
    <dbReference type="NCBI Taxonomy" id="408172"/>
    <lineage>
        <taxon>unclassified sequences</taxon>
        <taxon>metagenomes</taxon>
        <taxon>ecological metagenomes</taxon>
    </lineage>
</organism>
<dbReference type="Gene3D" id="3.40.720.10">
    <property type="entry name" value="Alkaline Phosphatase, subunit A"/>
    <property type="match status" value="1"/>
</dbReference>
<feature type="non-terminal residue" evidence="2">
    <location>
        <position position="1"/>
    </location>
</feature>
<dbReference type="PANTHER" id="PTHR11596:SF5">
    <property type="entry name" value="ALKALINE PHOSPHATASE"/>
    <property type="match status" value="1"/>
</dbReference>
<dbReference type="SUPFAM" id="SSF53649">
    <property type="entry name" value="Alkaline phosphatase-like"/>
    <property type="match status" value="1"/>
</dbReference>
<protein>
    <recommendedName>
        <fullName evidence="3">Alkaline phosphatase</fullName>
    </recommendedName>
</protein>
<reference evidence="2" key="1">
    <citation type="submission" date="2018-05" db="EMBL/GenBank/DDBJ databases">
        <authorList>
            <person name="Lanie J.A."/>
            <person name="Ng W.-L."/>
            <person name="Kazmierczak K.M."/>
            <person name="Andrzejewski T.M."/>
            <person name="Davidsen T.M."/>
            <person name="Wayne K.J."/>
            <person name="Tettelin H."/>
            <person name="Glass J.I."/>
            <person name="Rusch D."/>
            <person name="Podicherti R."/>
            <person name="Tsui H.-C.T."/>
            <person name="Winkler M.E."/>
        </authorList>
    </citation>
    <scope>NUCLEOTIDE SEQUENCE</scope>
</reference>
<keyword evidence="1" id="KW-0597">Phosphoprotein</keyword>
<dbReference type="PANTHER" id="PTHR11596">
    <property type="entry name" value="ALKALINE PHOSPHATASE"/>
    <property type="match status" value="1"/>
</dbReference>
<proteinExistence type="predicted"/>
<dbReference type="EMBL" id="UINC01080813">
    <property type="protein sequence ID" value="SVC24093.1"/>
    <property type="molecule type" value="Genomic_DNA"/>
</dbReference>
<evidence type="ECO:0000313" key="2">
    <source>
        <dbReference type="EMBL" id="SVC24093.1"/>
    </source>
</evidence>
<name>A0A382KKW6_9ZZZZ</name>
<dbReference type="AlphaFoldDB" id="A0A382KKW6"/>
<dbReference type="InterPro" id="IPR001952">
    <property type="entry name" value="Alkaline_phosphatase"/>
</dbReference>
<feature type="non-terminal residue" evidence="2">
    <location>
        <position position="70"/>
    </location>
</feature>
<dbReference type="Pfam" id="PF00245">
    <property type="entry name" value="Alk_phosphatase"/>
    <property type="match status" value="1"/>
</dbReference>
<gene>
    <name evidence="2" type="ORF">METZ01_LOCUS276947</name>
</gene>
<evidence type="ECO:0000256" key="1">
    <source>
        <dbReference type="ARBA" id="ARBA00022553"/>
    </source>
</evidence>
<dbReference type="InterPro" id="IPR017850">
    <property type="entry name" value="Alkaline_phosphatase_core_sf"/>
</dbReference>